<proteinExistence type="predicted"/>
<gene>
    <name evidence="1" type="ORF">PIB30_061754</name>
</gene>
<organism evidence="1 2">
    <name type="scientific">Stylosanthes scabra</name>
    <dbReference type="NCBI Taxonomy" id="79078"/>
    <lineage>
        <taxon>Eukaryota</taxon>
        <taxon>Viridiplantae</taxon>
        <taxon>Streptophyta</taxon>
        <taxon>Embryophyta</taxon>
        <taxon>Tracheophyta</taxon>
        <taxon>Spermatophyta</taxon>
        <taxon>Magnoliopsida</taxon>
        <taxon>eudicotyledons</taxon>
        <taxon>Gunneridae</taxon>
        <taxon>Pentapetalae</taxon>
        <taxon>rosids</taxon>
        <taxon>fabids</taxon>
        <taxon>Fabales</taxon>
        <taxon>Fabaceae</taxon>
        <taxon>Papilionoideae</taxon>
        <taxon>50 kb inversion clade</taxon>
        <taxon>dalbergioids sensu lato</taxon>
        <taxon>Dalbergieae</taxon>
        <taxon>Pterocarpus clade</taxon>
        <taxon>Stylosanthes</taxon>
    </lineage>
</organism>
<evidence type="ECO:0000313" key="2">
    <source>
        <dbReference type="Proteomes" id="UP001341840"/>
    </source>
</evidence>
<evidence type="ECO:0000313" key="1">
    <source>
        <dbReference type="EMBL" id="MED6161541.1"/>
    </source>
</evidence>
<sequence>MTTFSSDIGLATLYSAASDEERKHAKAEISQRRKNAKRRNGAIVIRLEQTWTLWKDELNVYNFHVEELQRSKCLGSNSIGKLTSRVSQRYIMVHMKIGIDRAAAPPLLNDEVYDGGRGRVIACCPLHLKAKKGISSQVDAYK</sequence>
<name>A0ABU6UKF3_9FABA</name>
<dbReference type="Proteomes" id="UP001341840">
    <property type="component" value="Unassembled WGS sequence"/>
</dbReference>
<accession>A0ABU6UKF3</accession>
<protein>
    <submittedName>
        <fullName evidence="1">Uncharacterized protein</fullName>
    </submittedName>
</protein>
<comment type="caution">
    <text evidence="1">The sequence shown here is derived from an EMBL/GenBank/DDBJ whole genome shotgun (WGS) entry which is preliminary data.</text>
</comment>
<dbReference type="EMBL" id="JASCZI010121393">
    <property type="protein sequence ID" value="MED6161541.1"/>
    <property type="molecule type" value="Genomic_DNA"/>
</dbReference>
<reference evidence="1 2" key="1">
    <citation type="journal article" date="2023" name="Plants (Basel)">
        <title>Bridging the Gap: Combining Genomics and Transcriptomics Approaches to Understand Stylosanthes scabra, an Orphan Legume from the Brazilian Caatinga.</title>
        <authorList>
            <person name="Ferreira-Neto J.R.C."/>
            <person name="da Silva M.D."/>
            <person name="Binneck E."/>
            <person name="de Melo N.F."/>
            <person name="da Silva R.H."/>
            <person name="de Melo A.L.T.M."/>
            <person name="Pandolfi V."/>
            <person name="Bustamante F.O."/>
            <person name="Brasileiro-Vidal A.C."/>
            <person name="Benko-Iseppon A.M."/>
        </authorList>
    </citation>
    <scope>NUCLEOTIDE SEQUENCE [LARGE SCALE GENOMIC DNA]</scope>
    <source>
        <tissue evidence="1">Leaves</tissue>
    </source>
</reference>
<keyword evidence="2" id="KW-1185">Reference proteome</keyword>